<keyword evidence="1" id="KW-0175">Coiled coil</keyword>
<dbReference type="Pfam" id="PF03993">
    <property type="entry name" value="DUF349"/>
    <property type="match status" value="5"/>
</dbReference>
<evidence type="ECO:0000313" key="3">
    <source>
        <dbReference type="Proteomes" id="UP001168642"/>
    </source>
</evidence>
<proteinExistence type="predicted"/>
<feature type="coiled-coil region" evidence="1">
    <location>
        <begin position="503"/>
        <end position="537"/>
    </location>
</feature>
<gene>
    <name evidence="2" type="ORF">QVZ41_05230</name>
</gene>
<reference evidence="2" key="1">
    <citation type="submission" date="2023-07" db="EMBL/GenBank/DDBJ databases">
        <title>Wenyingzhuangia sp. chi5 genome sequencing and assembly.</title>
        <authorList>
            <person name="Park S."/>
        </authorList>
    </citation>
    <scope>NUCLEOTIDE SEQUENCE</scope>
    <source>
        <strain evidence="2">Chi5</strain>
    </source>
</reference>
<sequence>MITIDMEKETQSIDYKTMTLEALIATLKKMIEDHPIQDIKEQASAIRASFYYQYNEQLEKAKDLFVQEGGNEIDFDYSQPIQTEFKDLWKSYVEKKNNHYKKLVKELATNLTKREEVISSIKALVEKGEVSSTYKEFQQLMADWKEIGPVPSDKYQETWGNYHLYVEQYYDLLHINNDLRAIDFKHNLEAKKQIIERAKQLLEHADVQFAFNELQILHKIWKEETGPVAKEFREPVWEEFSALSNAIHDKRALLLEELRNVEEKNYEQKLVKIQEIKNFDYSKNKSFGDWKKSIDAFEVLKEEFLAIGKIPKSKNKEVWNTFKEATKEFNSAKNNFFKEIKSSQNEAISNKKALIDEALAWKDSDDFEAATEVFKRIQAAWKKVGFVPRKQADALWKEFKSACDAYFDRLNNVKKEGTAEEQENFVKKEAFLTKLSNGEITLETYKQLLKEWIALGLVPPQKNKIDQDILQEITKGLTLPKDKVEADFIKYQLKIAYLLAIDSKKLYTEYDQLRKDVDNATKDLKQLENNLGFFSNTKKTNPLFETVMKSIETEKEKLLLAKKKIKYLKSFQ</sequence>
<keyword evidence="3" id="KW-1185">Reference proteome</keyword>
<evidence type="ECO:0000256" key="1">
    <source>
        <dbReference type="SAM" id="Coils"/>
    </source>
</evidence>
<organism evidence="2 3">
    <name type="scientific">Wenyingzhuangia gilva</name>
    <dbReference type="NCBI Taxonomy" id="3057677"/>
    <lineage>
        <taxon>Bacteria</taxon>
        <taxon>Pseudomonadati</taxon>
        <taxon>Bacteroidota</taxon>
        <taxon>Flavobacteriia</taxon>
        <taxon>Flavobacteriales</taxon>
        <taxon>Flavobacteriaceae</taxon>
        <taxon>Wenyingzhuangia</taxon>
    </lineage>
</organism>
<accession>A0ABT8VQL0</accession>
<evidence type="ECO:0000313" key="2">
    <source>
        <dbReference type="EMBL" id="MDO3694251.1"/>
    </source>
</evidence>
<name>A0ABT8VQL0_9FLAO</name>
<dbReference type="Proteomes" id="UP001168642">
    <property type="component" value="Unassembled WGS sequence"/>
</dbReference>
<dbReference type="RefSeq" id="WP_302883509.1">
    <property type="nucleotide sequence ID" value="NZ_JAUMIT010000002.1"/>
</dbReference>
<dbReference type="EMBL" id="JAUMIT010000002">
    <property type="protein sequence ID" value="MDO3694251.1"/>
    <property type="molecule type" value="Genomic_DNA"/>
</dbReference>
<comment type="caution">
    <text evidence="2">The sequence shown here is derived from an EMBL/GenBank/DDBJ whole genome shotgun (WGS) entry which is preliminary data.</text>
</comment>
<protein>
    <submittedName>
        <fullName evidence="2">DUF349 domain-containing protein</fullName>
    </submittedName>
</protein>
<dbReference type="InterPro" id="IPR007139">
    <property type="entry name" value="DUF349"/>
</dbReference>